<feature type="chain" id="PRO_5012459436" description="Outer membrane protein beta-barrel domain-containing protein" evidence="1">
    <location>
        <begin position="21"/>
        <end position="260"/>
    </location>
</feature>
<keyword evidence="1" id="KW-0732">Signal</keyword>
<organism evidence="2 3">
    <name type="scientific">Daejeonella lutea</name>
    <dbReference type="NCBI Taxonomy" id="572036"/>
    <lineage>
        <taxon>Bacteria</taxon>
        <taxon>Pseudomonadati</taxon>
        <taxon>Bacteroidota</taxon>
        <taxon>Sphingobacteriia</taxon>
        <taxon>Sphingobacteriales</taxon>
        <taxon>Sphingobacteriaceae</taxon>
        <taxon>Daejeonella</taxon>
    </lineage>
</organism>
<evidence type="ECO:0000256" key="1">
    <source>
        <dbReference type="SAM" id="SignalP"/>
    </source>
</evidence>
<dbReference type="RefSeq" id="WP_079701706.1">
    <property type="nucleotide sequence ID" value="NZ_FUYR01000001.1"/>
</dbReference>
<gene>
    <name evidence="2" type="ORF">SAMN05661099_1199</name>
</gene>
<dbReference type="EMBL" id="FUYR01000001">
    <property type="protein sequence ID" value="SKB41076.1"/>
    <property type="molecule type" value="Genomic_DNA"/>
</dbReference>
<evidence type="ECO:0000313" key="2">
    <source>
        <dbReference type="EMBL" id="SKB41076.1"/>
    </source>
</evidence>
<proteinExistence type="predicted"/>
<dbReference type="Proteomes" id="UP000189981">
    <property type="component" value="Unassembled WGS sequence"/>
</dbReference>
<dbReference type="AlphaFoldDB" id="A0A1T5B1F2"/>
<feature type="signal peptide" evidence="1">
    <location>
        <begin position="1"/>
        <end position="20"/>
    </location>
</feature>
<reference evidence="3" key="1">
    <citation type="submission" date="2017-02" db="EMBL/GenBank/DDBJ databases">
        <authorList>
            <person name="Varghese N."/>
            <person name="Submissions S."/>
        </authorList>
    </citation>
    <scope>NUCLEOTIDE SEQUENCE [LARGE SCALE GENOMIC DNA]</scope>
    <source>
        <strain evidence="3">DSM 22385</strain>
    </source>
</reference>
<protein>
    <recommendedName>
        <fullName evidence="4">Outer membrane protein beta-barrel domain-containing protein</fullName>
    </recommendedName>
</protein>
<sequence length="260" mass="28787">MRTIIFPFILLLLYSAPVLSQSATPNRLSHRFSVVGAGLYGTGRNVGEITTGSVSRNTIPGATAAFEYSLQFKGITGTLGVGMQILPAGGKYHLPQEFFLTSEEWDDFEGRLAQYSVPLTFVPAKLGYTFKRHNKWQASLSAGMNFYRQYSYSVSYNRSYNDAGYGRLPVSRFVVRSPSSGPRQVMKTYNATFRLARVLPNSSELLVGIVSNFSNETLYTGSFSAAYANGTQTADYHDNGSFLGLQFGYTFPVRKEGRNQ</sequence>
<evidence type="ECO:0008006" key="4">
    <source>
        <dbReference type="Google" id="ProtNLM"/>
    </source>
</evidence>
<keyword evidence="3" id="KW-1185">Reference proteome</keyword>
<name>A0A1T5B1F2_9SPHI</name>
<accession>A0A1T5B1F2</accession>
<evidence type="ECO:0000313" key="3">
    <source>
        <dbReference type="Proteomes" id="UP000189981"/>
    </source>
</evidence>